<keyword evidence="4" id="KW-1133">Transmembrane helix</keyword>
<feature type="compositionally biased region" description="Polar residues" evidence="7">
    <location>
        <begin position="190"/>
        <end position="202"/>
    </location>
</feature>
<dbReference type="GO" id="GO:0000166">
    <property type="term" value="F:nucleotide binding"/>
    <property type="evidence" value="ECO:0007669"/>
    <property type="project" value="UniProtKB-KW"/>
</dbReference>
<dbReference type="CDD" id="cd07302">
    <property type="entry name" value="CHD"/>
    <property type="match status" value="1"/>
</dbReference>
<evidence type="ECO:0000256" key="2">
    <source>
        <dbReference type="ARBA" id="ARBA00022692"/>
    </source>
</evidence>
<feature type="compositionally biased region" description="Low complexity" evidence="7">
    <location>
        <begin position="430"/>
        <end position="446"/>
    </location>
</feature>
<dbReference type="EMBL" id="HBIX01003073">
    <property type="protein sequence ID" value="CAE0709623.1"/>
    <property type="molecule type" value="Transcribed_RNA"/>
</dbReference>
<dbReference type="GO" id="GO:0004016">
    <property type="term" value="F:adenylate cyclase activity"/>
    <property type="evidence" value="ECO:0007669"/>
    <property type="project" value="TreeGrafter"/>
</dbReference>
<feature type="compositionally biased region" description="Basic residues" evidence="7">
    <location>
        <begin position="229"/>
        <end position="239"/>
    </location>
</feature>
<feature type="compositionally biased region" description="Basic and acidic residues" evidence="7">
    <location>
        <begin position="157"/>
        <end position="175"/>
    </location>
</feature>
<evidence type="ECO:0000256" key="1">
    <source>
        <dbReference type="ARBA" id="ARBA00004370"/>
    </source>
</evidence>
<comment type="subcellular location">
    <subcellularLocation>
        <location evidence="1">Membrane</location>
    </subcellularLocation>
</comment>
<keyword evidence="2" id="KW-0812">Transmembrane</keyword>
<dbReference type="GO" id="GO:0035556">
    <property type="term" value="P:intracellular signal transduction"/>
    <property type="evidence" value="ECO:0007669"/>
    <property type="project" value="InterPro"/>
</dbReference>
<dbReference type="SUPFAM" id="SSF55073">
    <property type="entry name" value="Nucleotide cyclase"/>
    <property type="match status" value="1"/>
</dbReference>
<feature type="domain" description="Guanylate cyclase" evidence="8">
    <location>
        <begin position="569"/>
        <end position="700"/>
    </location>
</feature>
<keyword evidence="3" id="KW-0547">Nucleotide-binding</keyword>
<sequence>MSRDHSPSAENYNSDEASLVSRSPTNSKKTVLGRSTVRRKGVGRIRSGGSMLSRMRQQRASERPLSASNLQCGTSKSNRHRISKSSKSTGTSDDGSSSSHCSSQKISLKSVAESKNRKQHRIKDKDRSPVVAPNIGKERRNSTGQSKQRSSHKRRDSRSSESLGRELRSLGEKKKLSSAVSRLDGERESNNLSPSLHSSADSVGTGKSKKASSSLSKTEDQADELSYRSVKRRGRRGRSSNRSVGSSKNSPSRSSSRKYRSDREKGRRLSSSRSNRSPRSLKGAIGTPRSDESLRRREISVSEDEIMALLGLTYDGPLATGDDDVRSISPNPDERKTTYSKSSGPKDYTSRRSNSPHRAEVSKKILRRASNGDEYRNERRDRKPRVPPRKYGGLDDFLQCDISVNDRKKTSTGSRSVDLNVSGGKKGSRGSRSVVSGARSAVSSKSFTGSRSVATSRSSQNRRRRREIATGKALIPTGPDALKEDYLSDGMHDSILIAGNEHEEYDDHKNIDLDLAIARDNFARQHMSEKLQLHLNKTDELLYSVFPKHIANALRNGQKVEPENHDLVTIFFSDIVGFTDISAKLDPLKISEMLDRLYNSFDALSDYHDVFKVETIGDAYMAVTNLTTAQSDHCKRITEFAIDAIRVANQTLVDEENPSMGFVNIRVGFHSGSVVSNVVGTRNPRYCLFGDTVNTASRMESNSQKNRIHCSEISAKLLKKQCPRMRIYPRGRIDVKGKGEMETFWIHTEGSATAKDKKNGTIRNFMKSVRKK</sequence>
<dbReference type="GO" id="GO:0005886">
    <property type="term" value="C:plasma membrane"/>
    <property type="evidence" value="ECO:0007669"/>
    <property type="project" value="TreeGrafter"/>
</dbReference>
<dbReference type="InterPro" id="IPR050401">
    <property type="entry name" value="Cyclic_nucleotide_synthase"/>
</dbReference>
<feature type="compositionally biased region" description="Low complexity" evidence="7">
    <location>
        <begin position="85"/>
        <end position="110"/>
    </location>
</feature>
<feature type="region of interest" description="Disordered" evidence="7">
    <location>
        <begin position="314"/>
        <end position="394"/>
    </location>
</feature>
<dbReference type="GO" id="GO:0004383">
    <property type="term" value="F:guanylate cyclase activity"/>
    <property type="evidence" value="ECO:0007669"/>
    <property type="project" value="TreeGrafter"/>
</dbReference>
<proteinExistence type="predicted"/>
<evidence type="ECO:0000259" key="8">
    <source>
        <dbReference type="PROSITE" id="PS50125"/>
    </source>
</evidence>
<feature type="compositionally biased region" description="Polar residues" evidence="7">
    <location>
        <begin position="66"/>
        <end position="76"/>
    </location>
</feature>
<dbReference type="PANTHER" id="PTHR11920">
    <property type="entry name" value="GUANYLYL CYCLASE"/>
    <property type="match status" value="1"/>
</dbReference>
<evidence type="ECO:0000313" key="9">
    <source>
        <dbReference type="EMBL" id="CAE0709623.1"/>
    </source>
</evidence>
<feature type="compositionally biased region" description="Low complexity" evidence="7">
    <location>
        <begin position="271"/>
        <end position="280"/>
    </location>
</feature>
<dbReference type="SMART" id="SM00044">
    <property type="entry name" value="CYCc"/>
    <property type="match status" value="1"/>
</dbReference>
<dbReference type="GO" id="GO:0007168">
    <property type="term" value="P:receptor guanylyl cyclase signaling pathway"/>
    <property type="evidence" value="ECO:0007669"/>
    <property type="project" value="TreeGrafter"/>
</dbReference>
<name>A0A7S4AAW6_9STRA</name>
<evidence type="ECO:0000256" key="5">
    <source>
        <dbReference type="ARBA" id="ARBA00023136"/>
    </source>
</evidence>
<dbReference type="InterPro" id="IPR001054">
    <property type="entry name" value="A/G_cyclase"/>
</dbReference>
<evidence type="ECO:0000256" key="7">
    <source>
        <dbReference type="SAM" id="MobiDB-lite"/>
    </source>
</evidence>
<evidence type="ECO:0000256" key="4">
    <source>
        <dbReference type="ARBA" id="ARBA00022989"/>
    </source>
</evidence>
<dbReference type="InterPro" id="IPR029787">
    <property type="entry name" value="Nucleotide_cyclase"/>
</dbReference>
<feature type="region of interest" description="Disordered" evidence="7">
    <location>
        <begin position="1"/>
        <end position="297"/>
    </location>
</feature>
<dbReference type="AlphaFoldDB" id="A0A7S4AAW6"/>
<evidence type="ECO:0000256" key="6">
    <source>
        <dbReference type="ARBA" id="ARBA00023239"/>
    </source>
</evidence>
<gene>
    <name evidence="9" type="ORF">PAUS00366_LOCUS2343</name>
</gene>
<dbReference type="PROSITE" id="PS50125">
    <property type="entry name" value="GUANYLATE_CYCLASE_2"/>
    <property type="match status" value="1"/>
</dbReference>
<keyword evidence="5" id="KW-0472">Membrane</keyword>
<feature type="compositionally biased region" description="Low complexity" evidence="7">
    <location>
        <begin position="240"/>
        <end position="254"/>
    </location>
</feature>
<dbReference type="PANTHER" id="PTHR11920:SF335">
    <property type="entry name" value="GUANYLATE CYCLASE"/>
    <property type="match status" value="1"/>
</dbReference>
<dbReference type="GO" id="GO:0001653">
    <property type="term" value="F:peptide receptor activity"/>
    <property type="evidence" value="ECO:0007669"/>
    <property type="project" value="TreeGrafter"/>
</dbReference>
<reference evidence="9" key="1">
    <citation type="submission" date="2021-01" db="EMBL/GenBank/DDBJ databases">
        <authorList>
            <person name="Corre E."/>
            <person name="Pelletier E."/>
            <person name="Niang G."/>
            <person name="Scheremetjew M."/>
            <person name="Finn R."/>
            <person name="Kale V."/>
            <person name="Holt S."/>
            <person name="Cochrane G."/>
            <person name="Meng A."/>
            <person name="Brown T."/>
            <person name="Cohen L."/>
        </authorList>
    </citation>
    <scope>NUCLEOTIDE SEQUENCE</scope>
    <source>
        <strain evidence="9">10249 10 AB</strain>
    </source>
</reference>
<organism evidence="9">
    <name type="scientific">Pseudo-nitzschia australis</name>
    <dbReference type="NCBI Taxonomy" id="44445"/>
    <lineage>
        <taxon>Eukaryota</taxon>
        <taxon>Sar</taxon>
        <taxon>Stramenopiles</taxon>
        <taxon>Ochrophyta</taxon>
        <taxon>Bacillariophyta</taxon>
        <taxon>Bacillariophyceae</taxon>
        <taxon>Bacillariophycidae</taxon>
        <taxon>Bacillariales</taxon>
        <taxon>Bacillariaceae</taxon>
        <taxon>Pseudo-nitzschia</taxon>
    </lineage>
</organism>
<accession>A0A7S4AAW6</accession>
<feature type="compositionally biased region" description="Basic and acidic residues" evidence="7">
    <location>
        <begin position="370"/>
        <end position="381"/>
    </location>
</feature>
<feature type="compositionally biased region" description="Polar residues" evidence="7">
    <location>
        <begin position="8"/>
        <end position="29"/>
    </location>
</feature>
<feature type="region of interest" description="Disordered" evidence="7">
    <location>
        <begin position="408"/>
        <end position="473"/>
    </location>
</feature>
<keyword evidence="6" id="KW-0456">Lyase</keyword>
<dbReference type="Gene3D" id="3.30.70.1230">
    <property type="entry name" value="Nucleotide cyclase"/>
    <property type="match status" value="1"/>
</dbReference>
<dbReference type="Pfam" id="PF00211">
    <property type="entry name" value="Guanylate_cyc"/>
    <property type="match status" value="1"/>
</dbReference>
<evidence type="ECO:0000256" key="3">
    <source>
        <dbReference type="ARBA" id="ARBA00022741"/>
    </source>
</evidence>
<dbReference type="FunFam" id="3.30.70.1230:FF:000030">
    <property type="entry name" value="Si:ch211-215j19.12"/>
    <property type="match status" value="1"/>
</dbReference>
<protein>
    <recommendedName>
        <fullName evidence="8">Guanylate cyclase domain-containing protein</fullName>
    </recommendedName>
</protein>